<dbReference type="InterPro" id="IPR038389">
    <property type="entry name" value="PSMG2_sf"/>
</dbReference>
<evidence type="ECO:0000313" key="2">
    <source>
        <dbReference type="Proteomes" id="UP000266287"/>
    </source>
</evidence>
<dbReference type="AlphaFoldDB" id="A0A399FUM2"/>
<dbReference type="EMBL" id="NDHY01000008">
    <property type="protein sequence ID" value="RII00045.1"/>
    <property type="molecule type" value="Genomic_DNA"/>
</dbReference>
<dbReference type="Proteomes" id="UP000266287">
    <property type="component" value="Unassembled WGS sequence"/>
</dbReference>
<comment type="caution">
    <text evidence="1">The sequence shown here is derived from an EMBL/GenBank/DDBJ whole genome shotgun (WGS) entry which is preliminary data.</text>
</comment>
<accession>A0A399FUM2</accession>
<name>A0A399FUM2_UNCN2</name>
<protein>
    <recommendedName>
        <fullName evidence="3">PAC2 family protein</fullName>
    </recommendedName>
</protein>
<dbReference type="Pfam" id="PF09754">
    <property type="entry name" value="PAC2"/>
    <property type="match status" value="1"/>
</dbReference>
<reference evidence="1 2" key="1">
    <citation type="submission" date="2018-08" db="EMBL/GenBank/DDBJ databases">
        <title>Draft genome of candidate division NPL-UPA2 bacterium Unc8 that adapted to ultra-basic serpentinizing groundwater.</title>
        <authorList>
            <person name="Ishii S."/>
            <person name="Suzuki S."/>
            <person name="Nealson K.H."/>
        </authorList>
    </citation>
    <scope>NUCLEOTIDE SEQUENCE [LARGE SCALE GENOMIC DNA]</scope>
    <source>
        <strain evidence="1">Unc8</strain>
    </source>
</reference>
<proteinExistence type="predicted"/>
<gene>
    <name evidence="1" type="ORF">B9J77_03810</name>
</gene>
<organism evidence="1 2">
    <name type="scientific">candidate division NPL-UPA2 bacterium Unc8</name>
    <dbReference type="NCBI Taxonomy" id="1980939"/>
    <lineage>
        <taxon>Bacteria</taxon>
    </lineage>
</organism>
<evidence type="ECO:0000313" key="1">
    <source>
        <dbReference type="EMBL" id="RII00045.1"/>
    </source>
</evidence>
<dbReference type="PANTHER" id="PTHR35610:SF7">
    <property type="entry name" value="3-ISOPROPYLMALATE DEHYDRATASE"/>
    <property type="match status" value="1"/>
</dbReference>
<dbReference type="SUPFAM" id="SSF159659">
    <property type="entry name" value="Cgl1923-like"/>
    <property type="match status" value="1"/>
</dbReference>
<dbReference type="Gene3D" id="3.40.50.10900">
    <property type="entry name" value="PAC-like subunit"/>
    <property type="match status" value="1"/>
</dbReference>
<evidence type="ECO:0008006" key="3">
    <source>
        <dbReference type="Google" id="ProtNLM"/>
    </source>
</evidence>
<dbReference type="InterPro" id="IPR019151">
    <property type="entry name" value="Proteasome_assmbl_chaperone_2"/>
</dbReference>
<sequence>MNIEIYRRTSLKEPVMIAGWPGMGSVALGLVTYLRESLKAEPFAQIDTKDFFPPDAVIIQNGLTSLQPPPRNTFYYVKSPPLIIFESEAQLSGRDSVMLIDEILTFALRMKVQCIYTAAAFPVPRSYRETSTVFAVANEKYLRDMLTKYQIKIMNEGQISGLNGLLIGFARGKGIRAACLLATLPYYAINLPSPRASMAIAATLAEILNLRVNLSQFDVIINEMDSRMAMIEDQMKAIFPFISQQQSEGMPSLEKEKTPDYVMKRIEKLFDEAKTDKKVAHKLKEELDRWSLYQFYEDKFLDLFKGTNG</sequence>
<dbReference type="PANTHER" id="PTHR35610">
    <property type="entry name" value="3-ISOPROPYLMALATE DEHYDRATASE-RELATED"/>
    <property type="match status" value="1"/>
</dbReference>